<accession>A0A4R0R6P6</accession>
<evidence type="ECO:0000313" key="3">
    <source>
        <dbReference type="Proteomes" id="UP000292702"/>
    </source>
</evidence>
<keyword evidence="3" id="KW-1185">Reference proteome</keyword>
<feature type="transmembrane region" description="Helical" evidence="1">
    <location>
        <begin position="168"/>
        <end position="193"/>
    </location>
</feature>
<evidence type="ECO:0000256" key="1">
    <source>
        <dbReference type="SAM" id="Phobius"/>
    </source>
</evidence>
<sequence length="321" mass="35745">MRQQLPLDVAQLAGLFTECILYGIFLVTFAMCVKALFTSALPGRLKRYLLIVATLLLFIFATMDVAFGLRHILDAFVYYTGPGGPIAELSRISYWVNVMKGVNYNCQTSTADAILIYRCFMLYGRKWRYITGLMIFWAAGLFSEFATVYTEITLRQSATLDAARLTPWITSMLAITLTLNLLATGMIVLRIWAVERISSKSGLREFPQSYYGSSGGSLKFAMLVIVESGAIYSGSVLVFFVSSLLHSNAQYIASHAVVPIIGITFNLIIIRLQTPPSQAVTLVEKGELTLGYDARTELRAIQIWIPKDGLNPVVQMLRWVS</sequence>
<feature type="transmembrane region" description="Helical" evidence="1">
    <location>
        <begin position="220"/>
        <end position="245"/>
    </location>
</feature>
<evidence type="ECO:0008006" key="4">
    <source>
        <dbReference type="Google" id="ProtNLM"/>
    </source>
</evidence>
<comment type="caution">
    <text evidence="2">The sequence shown here is derived from an EMBL/GenBank/DDBJ whole genome shotgun (WGS) entry which is preliminary data.</text>
</comment>
<proteinExistence type="predicted"/>
<feature type="transmembrane region" description="Helical" evidence="1">
    <location>
        <begin position="251"/>
        <end position="270"/>
    </location>
</feature>
<feature type="transmembrane region" description="Helical" evidence="1">
    <location>
        <begin position="127"/>
        <end position="148"/>
    </location>
</feature>
<dbReference type="Proteomes" id="UP000292702">
    <property type="component" value="Unassembled WGS sequence"/>
</dbReference>
<dbReference type="OrthoDB" id="3269446at2759"/>
<protein>
    <recommendedName>
        <fullName evidence="4">G protein-coupled receptor</fullName>
    </recommendedName>
</protein>
<feature type="transmembrane region" description="Helical" evidence="1">
    <location>
        <begin position="12"/>
        <end position="36"/>
    </location>
</feature>
<reference evidence="2 3" key="1">
    <citation type="submission" date="2018-11" db="EMBL/GenBank/DDBJ databases">
        <title>Genome assembly of Steccherinum ochraceum LE-BIN_3174, the white-rot fungus of the Steccherinaceae family (The Residual Polyporoid clade, Polyporales, Basidiomycota).</title>
        <authorList>
            <person name="Fedorova T.V."/>
            <person name="Glazunova O.A."/>
            <person name="Landesman E.O."/>
            <person name="Moiseenko K.V."/>
            <person name="Psurtseva N.V."/>
            <person name="Savinova O.S."/>
            <person name="Shakhova N.V."/>
            <person name="Tyazhelova T.V."/>
            <person name="Vasina D.V."/>
        </authorList>
    </citation>
    <scope>NUCLEOTIDE SEQUENCE [LARGE SCALE GENOMIC DNA]</scope>
    <source>
        <strain evidence="2 3">LE-BIN_3174</strain>
    </source>
</reference>
<gene>
    <name evidence="2" type="ORF">EIP91_006006</name>
</gene>
<dbReference type="EMBL" id="RWJN01000322">
    <property type="protein sequence ID" value="TCD63102.1"/>
    <property type="molecule type" value="Genomic_DNA"/>
</dbReference>
<evidence type="ECO:0000313" key="2">
    <source>
        <dbReference type="EMBL" id="TCD63102.1"/>
    </source>
</evidence>
<organism evidence="2 3">
    <name type="scientific">Steccherinum ochraceum</name>
    <dbReference type="NCBI Taxonomy" id="92696"/>
    <lineage>
        <taxon>Eukaryota</taxon>
        <taxon>Fungi</taxon>
        <taxon>Dikarya</taxon>
        <taxon>Basidiomycota</taxon>
        <taxon>Agaricomycotina</taxon>
        <taxon>Agaricomycetes</taxon>
        <taxon>Polyporales</taxon>
        <taxon>Steccherinaceae</taxon>
        <taxon>Steccherinum</taxon>
    </lineage>
</organism>
<name>A0A4R0R6P6_9APHY</name>
<keyword evidence="1" id="KW-0472">Membrane</keyword>
<keyword evidence="1" id="KW-0812">Transmembrane</keyword>
<feature type="transmembrane region" description="Helical" evidence="1">
    <location>
        <begin position="48"/>
        <end position="69"/>
    </location>
</feature>
<keyword evidence="1" id="KW-1133">Transmembrane helix</keyword>
<dbReference type="AlphaFoldDB" id="A0A4R0R6P6"/>